<dbReference type="CDD" id="cd05233">
    <property type="entry name" value="SDR_c"/>
    <property type="match status" value="1"/>
</dbReference>
<gene>
    <name evidence="3" type="ORF">RM446_19930</name>
</gene>
<dbReference type="PROSITE" id="PS00061">
    <property type="entry name" value="ADH_SHORT"/>
    <property type="match status" value="1"/>
</dbReference>
<dbReference type="InterPro" id="IPR020904">
    <property type="entry name" value="Sc_DH/Rdtase_CS"/>
</dbReference>
<evidence type="ECO:0000256" key="2">
    <source>
        <dbReference type="ARBA" id="ARBA00023002"/>
    </source>
</evidence>
<dbReference type="RefSeq" id="WP_311546888.1">
    <property type="nucleotide sequence ID" value="NZ_JAVREK010000024.1"/>
</dbReference>
<dbReference type="PRINTS" id="PR00080">
    <property type="entry name" value="SDRFAMILY"/>
</dbReference>
<dbReference type="EMBL" id="JAVREK010000024">
    <property type="protein sequence ID" value="MDT0304394.1"/>
    <property type="molecule type" value="Genomic_DNA"/>
</dbReference>
<dbReference type="Proteomes" id="UP001183226">
    <property type="component" value="Unassembled WGS sequence"/>
</dbReference>
<dbReference type="PANTHER" id="PTHR43639">
    <property type="entry name" value="OXIDOREDUCTASE, SHORT-CHAIN DEHYDROGENASE/REDUCTASE FAMILY (AFU_ORTHOLOGUE AFUA_5G02870)"/>
    <property type="match status" value="1"/>
</dbReference>
<dbReference type="InterPro" id="IPR036291">
    <property type="entry name" value="NAD(P)-bd_dom_sf"/>
</dbReference>
<protein>
    <submittedName>
        <fullName evidence="3">SDR family oxidoreductase</fullName>
        <ecNumber evidence="3">1.-.-.-</ecNumber>
    </submittedName>
</protein>
<comment type="similarity">
    <text evidence="1">Belongs to the short-chain dehydrogenases/reductases (SDR) family.</text>
</comment>
<evidence type="ECO:0000313" key="3">
    <source>
        <dbReference type="EMBL" id="MDT0304394.1"/>
    </source>
</evidence>
<organism evidence="3 4">
    <name type="scientific">Streptomonospora wellingtoniae</name>
    <dbReference type="NCBI Taxonomy" id="3075544"/>
    <lineage>
        <taxon>Bacteria</taxon>
        <taxon>Bacillati</taxon>
        <taxon>Actinomycetota</taxon>
        <taxon>Actinomycetes</taxon>
        <taxon>Streptosporangiales</taxon>
        <taxon>Nocardiopsidaceae</taxon>
        <taxon>Streptomonospora</taxon>
    </lineage>
</organism>
<comment type="caution">
    <text evidence="3">The sequence shown here is derived from an EMBL/GenBank/DDBJ whole genome shotgun (WGS) entry which is preliminary data.</text>
</comment>
<keyword evidence="2 3" id="KW-0560">Oxidoreductase</keyword>
<name>A0ABU2KYK5_9ACTN</name>
<dbReference type="GO" id="GO:0016491">
    <property type="term" value="F:oxidoreductase activity"/>
    <property type="evidence" value="ECO:0007669"/>
    <property type="project" value="UniProtKB-KW"/>
</dbReference>
<dbReference type="EC" id="1.-.-.-" evidence="3"/>
<evidence type="ECO:0000313" key="4">
    <source>
        <dbReference type="Proteomes" id="UP001183226"/>
    </source>
</evidence>
<dbReference type="PRINTS" id="PR00081">
    <property type="entry name" value="GDHRDH"/>
</dbReference>
<dbReference type="InterPro" id="IPR002347">
    <property type="entry name" value="SDR_fam"/>
</dbReference>
<dbReference type="Pfam" id="PF13561">
    <property type="entry name" value="adh_short_C2"/>
    <property type="match status" value="1"/>
</dbReference>
<proteinExistence type="inferred from homology"/>
<dbReference type="SUPFAM" id="SSF51735">
    <property type="entry name" value="NAD(P)-binding Rossmann-fold domains"/>
    <property type="match status" value="1"/>
</dbReference>
<keyword evidence="4" id="KW-1185">Reference proteome</keyword>
<sequence>MSARQSRGVLVTGASGGIGRAVARRFAADGDRVAVHYAENRDGADATLASLDGSGHLLVHGDVADPAAAEAVVDAAVEGLGGLGVLVNNAAAIIPHPLPETSFAEWQAAWQRIIGVNLFGAANLSYCAARHMIEHGERGAAGRIVNVGSRGAYRGEPDMPAYGASKAALHSLGQSLAVSLGPHGIGVASVAPGFTSTPRVEARLNADGGDAIRGQSPFGRVATADEIASAVAYLASPESVWTSGAVLDVNGASHLR</sequence>
<evidence type="ECO:0000256" key="1">
    <source>
        <dbReference type="ARBA" id="ARBA00006484"/>
    </source>
</evidence>
<accession>A0ABU2KYK5</accession>
<reference evidence="4" key="1">
    <citation type="submission" date="2023-07" db="EMBL/GenBank/DDBJ databases">
        <title>30 novel species of actinomycetes from the DSMZ collection.</title>
        <authorList>
            <person name="Nouioui I."/>
        </authorList>
    </citation>
    <scope>NUCLEOTIDE SEQUENCE [LARGE SCALE GENOMIC DNA]</scope>
    <source>
        <strain evidence="4">DSM 45055</strain>
    </source>
</reference>
<dbReference type="Gene3D" id="3.40.50.720">
    <property type="entry name" value="NAD(P)-binding Rossmann-like Domain"/>
    <property type="match status" value="1"/>
</dbReference>
<dbReference type="PANTHER" id="PTHR43639:SF1">
    <property type="entry name" value="SHORT-CHAIN DEHYDROGENASE_REDUCTASE FAMILY PROTEIN"/>
    <property type="match status" value="1"/>
</dbReference>